<keyword evidence="1" id="KW-0472">Membrane</keyword>
<gene>
    <name evidence="2" type="ORF">QPL79_08275</name>
</gene>
<dbReference type="RefSeq" id="WP_285274343.1">
    <property type="nucleotide sequence ID" value="NZ_JASNVW010000007.1"/>
</dbReference>
<keyword evidence="1" id="KW-0812">Transmembrane</keyword>
<comment type="caution">
    <text evidence="2">The sequence shown here is derived from an EMBL/GenBank/DDBJ whole genome shotgun (WGS) entry which is preliminary data.</text>
</comment>
<reference evidence="2 3" key="1">
    <citation type="submission" date="2023-05" db="EMBL/GenBank/DDBJ databases">
        <title>A new hyperthermophilic archaea 'Ignisphaera cupida' sp. nov. and description of the family 'Ignisphaeraceae' fam. nov.</title>
        <authorList>
            <person name="Podosokorskaya O.A."/>
            <person name="Elcheninov A.G."/>
            <person name="Klukina A."/>
            <person name="Merkel A.Y."/>
        </authorList>
    </citation>
    <scope>NUCLEOTIDE SEQUENCE [LARGE SCALE GENOMIC DNA]</scope>
    <source>
        <strain evidence="2 3">4213-co</strain>
    </source>
</reference>
<sequence length="61" mass="6949">MVLVDVVANNIDVFNKALNMAMSSGRVIYVFPEVLGFAALIPMNIFQFHLWIPLMFNIFLC</sequence>
<name>A0ABD4Z7N1_9CREN</name>
<keyword evidence="1" id="KW-1133">Transmembrane helix</keyword>
<proteinExistence type="predicted"/>
<organism evidence="2 3">
    <name type="scientific">Ignisphaera cupida</name>
    <dbReference type="NCBI Taxonomy" id="3050454"/>
    <lineage>
        <taxon>Archaea</taxon>
        <taxon>Thermoproteota</taxon>
        <taxon>Thermoprotei</taxon>
        <taxon>Desulfurococcales</taxon>
        <taxon>Desulfurococcaceae</taxon>
        <taxon>Ignisphaera</taxon>
    </lineage>
</organism>
<dbReference type="AlphaFoldDB" id="A0ABD4Z7N1"/>
<protein>
    <submittedName>
        <fullName evidence="2">Uncharacterized protein</fullName>
    </submittedName>
</protein>
<evidence type="ECO:0000256" key="1">
    <source>
        <dbReference type="SAM" id="Phobius"/>
    </source>
</evidence>
<feature type="transmembrane region" description="Helical" evidence="1">
    <location>
        <begin position="27"/>
        <end position="46"/>
    </location>
</feature>
<keyword evidence="3" id="KW-1185">Reference proteome</keyword>
<dbReference type="Proteomes" id="UP001529235">
    <property type="component" value="Unassembled WGS sequence"/>
</dbReference>
<evidence type="ECO:0000313" key="2">
    <source>
        <dbReference type="EMBL" id="MDK6029356.1"/>
    </source>
</evidence>
<accession>A0ABD4Z7N1</accession>
<evidence type="ECO:0000313" key="3">
    <source>
        <dbReference type="Proteomes" id="UP001529235"/>
    </source>
</evidence>
<dbReference type="EMBL" id="JASNVW010000007">
    <property type="protein sequence ID" value="MDK6029356.1"/>
    <property type="molecule type" value="Genomic_DNA"/>
</dbReference>